<comment type="caution">
    <text evidence="1">The sequence shown here is derived from an EMBL/GenBank/DDBJ whole genome shotgun (WGS) entry which is preliminary data.</text>
</comment>
<reference evidence="1 2" key="1">
    <citation type="submission" date="2016-10" db="EMBL/GenBank/DDBJ databases">
        <authorList>
            <person name="Marach S."/>
            <person name="Prathuangwong S."/>
            <person name="Takikawa Y."/>
            <person name="Dohra H."/>
        </authorList>
    </citation>
    <scope>NUCLEOTIDE SEQUENCE [LARGE SCALE GENOMIC DNA]</scope>
    <source>
        <strain evidence="1 2">K2</strain>
    </source>
</reference>
<protein>
    <submittedName>
        <fullName evidence="1">Uncharacterized protein</fullName>
    </submittedName>
</protein>
<dbReference type="EMBL" id="MOEA01000001">
    <property type="protein sequence ID" value="OIK22150.1"/>
    <property type="molecule type" value="Genomic_DNA"/>
</dbReference>
<organism evidence="1 2">
    <name type="scientific">Bacillus amyloliquefaciens</name>
    <name type="common">Bacillus velezensis</name>
    <dbReference type="NCBI Taxonomy" id="1390"/>
    <lineage>
        <taxon>Bacteria</taxon>
        <taxon>Bacillati</taxon>
        <taxon>Bacillota</taxon>
        <taxon>Bacilli</taxon>
        <taxon>Bacillales</taxon>
        <taxon>Bacillaceae</taxon>
        <taxon>Bacillus</taxon>
        <taxon>Bacillus amyloliquefaciens group</taxon>
    </lineage>
</organism>
<evidence type="ECO:0000313" key="1">
    <source>
        <dbReference type="EMBL" id="OIK22150.1"/>
    </source>
</evidence>
<name>A0AAP7TC82_BACAM</name>
<dbReference type="AlphaFoldDB" id="A0AAP7TC82"/>
<sequence>MYSPHFMSKKLHFSLVFFANRVTMKSTTKPVVPSPLGKFTEGAFCCFRNFEKRCLFAEGGSPFSVRFPSRDLFRGGGSLALTAVSLVVTGVTQAFKVLYVQSFRPILLYFHDMMHHVSRSEAMIFQTMLTEIIVSYQSKLSCSFPFS</sequence>
<evidence type="ECO:0000313" key="2">
    <source>
        <dbReference type="Proteomes" id="UP000180036"/>
    </source>
</evidence>
<accession>A0AAP7TC82</accession>
<proteinExistence type="predicted"/>
<dbReference type="Proteomes" id="UP000180036">
    <property type="component" value="Unassembled WGS sequence"/>
</dbReference>
<gene>
    <name evidence="1" type="ORF">BKP66_00810</name>
</gene>